<keyword evidence="1" id="KW-0443">Lipid metabolism</keyword>
<dbReference type="Pfam" id="PF01734">
    <property type="entry name" value="Patatin"/>
    <property type="match status" value="1"/>
</dbReference>
<evidence type="ECO:0000313" key="4">
    <source>
        <dbReference type="Proteomes" id="UP001597405"/>
    </source>
</evidence>
<dbReference type="EMBL" id="JBHUGZ010000016">
    <property type="protein sequence ID" value="MFD1985430.1"/>
    <property type="molecule type" value="Genomic_DNA"/>
</dbReference>
<dbReference type="InterPro" id="IPR002641">
    <property type="entry name" value="PNPLA_dom"/>
</dbReference>
<feature type="domain" description="PNPLA" evidence="2">
    <location>
        <begin position="39"/>
        <end position="90"/>
    </location>
</feature>
<accession>A0ABW4UEN6</accession>
<dbReference type="Proteomes" id="UP001597405">
    <property type="component" value="Unassembled WGS sequence"/>
</dbReference>
<reference evidence="4" key="1">
    <citation type="journal article" date="2019" name="Int. J. Syst. Evol. Microbiol.">
        <title>The Global Catalogue of Microorganisms (GCM) 10K type strain sequencing project: providing services to taxonomists for standard genome sequencing and annotation.</title>
        <authorList>
            <consortium name="The Broad Institute Genomics Platform"/>
            <consortium name="The Broad Institute Genome Sequencing Center for Infectious Disease"/>
            <person name="Wu L."/>
            <person name="Ma J."/>
        </authorList>
    </citation>
    <scope>NUCLEOTIDE SEQUENCE [LARGE SCALE GENOMIC DNA]</scope>
    <source>
        <strain evidence="4">CGMCC 1.16225</strain>
    </source>
</reference>
<evidence type="ECO:0000256" key="1">
    <source>
        <dbReference type="ARBA" id="ARBA00023098"/>
    </source>
</evidence>
<organism evidence="3 4">
    <name type="scientific">Mesorhizobium newzealandense</name>
    <dbReference type="NCBI Taxonomy" id="1300302"/>
    <lineage>
        <taxon>Bacteria</taxon>
        <taxon>Pseudomonadati</taxon>
        <taxon>Pseudomonadota</taxon>
        <taxon>Alphaproteobacteria</taxon>
        <taxon>Hyphomicrobiales</taxon>
        <taxon>Phyllobacteriaceae</taxon>
        <taxon>Mesorhizobium</taxon>
    </lineage>
</organism>
<evidence type="ECO:0000259" key="2">
    <source>
        <dbReference type="Pfam" id="PF01734"/>
    </source>
</evidence>
<sequence>MRPHARPADIQSLFAANADTKDFVQARKLEDAYEDTIGLCLSGGGYRAMIYHVGALIRLNELGFLPRLGEIASVSGGSITAGVLALAWPRLIFDNAGTATNLGDLVARPLLIAGDHRFPAIHLYGYQLADWQRLAVWQGLCS</sequence>
<keyword evidence="4" id="KW-1185">Reference proteome</keyword>
<dbReference type="RefSeq" id="WP_379101775.1">
    <property type="nucleotide sequence ID" value="NZ_JBHUGZ010000016.1"/>
</dbReference>
<dbReference type="Gene3D" id="3.40.1090.10">
    <property type="entry name" value="Cytosolic phospholipase A2 catalytic domain"/>
    <property type="match status" value="1"/>
</dbReference>
<protein>
    <submittedName>
        <fullName evidence="3">Patatin-like phospholipase family protein</fullName>
    </submittedName>
</protein>
<name>A0ABW4UEN6_9HYPH</name>
<comment type="caution">
    <text evidence="3">The sequence shown here is derived from an EMBL/GenBank/DDBJ whole genome shotgun (WGS) entry which is preliminary data.</text>
</comment>
<gene>
    <name evidence="3" type="ORF">ACFSOZ_23220</name>
</gene>
<dbReference type="InterPro" id="IPR016035">
    <property type="entry name" value="Acyl_Trfase/lysoPLipase"/>
</dbReference>
<dbReference type="SUPFAM" id="SSF52151">
    <property type="entry name" value="FabD/lysophospholipase-like"/>
    <property type="match status" value="1"/>
</dbReference>
<proteinExistence type="predicted"/>
<evidence type="ECO:0000313" key="3">
    <source>
        <dbReference type="EMBL" id="MFD1985430.1"/>
    </source>
</evidence>